<dbReference type="Pfam" id="PF14236">
    <property type="entry name" value="DruA"/>
    <property type="match status" value="1"/>
</dbReference>
<dbReference type="NCBIfam" id="NF033564">
    <property type="entry name" value="transpos_ISAs1"/>
    <property type="match status" value="1"/>
</dbReference>
<feature type="domain" description="H repeat-associated protein N-terminal" evidence="2">
    <location>
        <begin position="190"/>
        <end position="281"/>
    </location>
</feature>
<dbReference type="InterPro" id="IPR032806">
    <property type="entry name" value="YbfD_N"/>
</dbReference>
<gene>
    <name evidence="3" type="ORF">SAMN04489760_1143</name>
</gene>
<evidence type="ECO:0000313" key="3">
    <source>
        <dbReference type="EMBL" id="SEM40639.1"/>
    </source>
</evidence>
<accession>A0A1H7Y621</accession>
<dbReference type="PANTHER" id="PTHR30298:SF0">
    <property type="entry name" value="PROTEIN YBFL-RELATED"/>
    <property type="match status" value="1"/>
</dbReference>
<dbReference type="STRING" id="43775.SAMN04489760_1143"/>
<dbReference type="AlphaFoldDB" id="A0A1H7Y621"/>
<dbReference type="InterPro" id="IPR002559">
    <property type="entry name" value="Transposase_11"/>
</dbReference>
<dbReference type="GO" id="GO:0004803">
    <property type="term" value="F:transposase activity"/>
    <property type="evidence" value="ECO:0007669"/>
    <property type="project" value="InterPro"/>
</dbReference>
<evidence type="ECO:0000259" key="1">
    <source>
        <dbReference type="Pfam" id="PF01609"/>
    </source>
</evidence>
<sequence length="400" mass="45422">MSEHHYLGFKSLIGSSIRYIATIQDRWLALLGWSAAALKCQPRDAWIGWSQAMQWQRLPLIVNNVRFLILPDIQIPNLASKILSLNLKRLSQDWEDIYGHPVLIAETFVDTARFTRACYKAANWLYQGQTSGYGKHNSRYVHHGQSKAVFVRPLDRTALIKIRDPHPDPLLIRKEKTMQLSEKQASELIETLRKIPDPRFKKGVRHRNLSIVALSICAVLCGCRGYTAIAQWSKRCSQKMLERLWCRKTGTVYIPPSEPTIRRQLQRIDAEKVDMAISDWVGRLSSGNAIGIDGKTLKGARRQDGSKVHLLSAFIHQQGLTIAQKEVSAKSNEIPSAIPLLESLNLKNKVVTADALHTHKNLARFLVEEKQADYCFTVKDNQPTLKEDIAYLGLKEDFPP</sequence>
<dbReference type="InterPro" id="IPR025639">
    <property type="entry name" value="DruA"/>
</dbReference>
<dbReference type="Pfam" id="PF01609">
    <property type="entry name" value="DDE_Tnp_1"/>
    <property type="match status" value="1"/>
</dbReference>
<evidence type="ECO:0000259" key="2">
    <source>
        <dbReference type="Pfam" id="PF13808"/>
    </source>
</evidence>
<dbReference type="InterPro" id="IPR051698">
    <property type="entry name" value="Transposase_11-like"/>
</dbReference>
<organism evidence="3 4">
    <name type="scientific">Syntrophus gentianae</name>
    <dbReference type="NCBI Taxonomy" id="43775"/>
    <lineage>
        <taxon>Bacteria</taxon>
        <taxon>Pseudomonadati</taxon>
        <taxon>Thermodesulfobacteriota</taxon>
        <taxon>Syntrophia</taxon>
        <taxon>Syntrophales</taxon>
        <taxon>Syntrophaceae</taxon>
        <taxon>Syntrophus</taxon>
    </lineage>
</organism>
<keyword evidence="4" id="KW-1185">Reference proteome</keyword>
<dbReference type="GO" id="GO:0006313">
    <property type="term" value="P:DNA transposition"/>
    <property type="evidence" value="ECO:0007669"/>
    <property type="project" value="InterPro"/>
</dbReference>
<dbReference type="Pfam" id="PF13808">
    <property type="entry name" value="DDE_Tnp_1_assoc"/>
    <property type="match status" value="1"/>
</dbReference>
<dbReference type="OrthoDB" id="6139076at2"/>
<dbReference type="EMBL" id="FOBS01000014">
    <property type="protein sequence ID" value="SEM40639.1"/>
    <property type="molecule type" value="Genomic_DNA"/>
</dbReference>
<name>A0A1H7Y621_9BACT</name>
<dbReference type="InterPro" id="IPR047647">
    <property type="entry name" value="ISAs1_transpos"/>
</dbReference>
<dbReference type="Proteomes" id="UP000198744">
    <property type="component" value="Unassembled WGS sequence"/>
</dbReference>
<protein>
    <submittedName>
        <fullName evidence="3">Transposase DDE domain-containing protein</fullName>
    </submittedName>
</protein>
<evidence type="ECO:0000313" key="4">
    <source>
        <dbReference type="Proteomes" id="UP000198744"/>
    </source>
</evidence>
<feature type="domain" description="Transposase IS4-like" evidence="1">
    <location>
        <begin position="292"/>
        <end position="384"/>
    </location>
</feature>
<dbReference type="GO" id="GO:0003677">
    <property type="term" value="F:DNA binding"/>
    <property type="evidence" value="ECO:0007669"/>
    <property type="project" value="InterPro"/>
</dbReference>
<reference evidence="3 4" key="1">
    <citation type="submission" date="2016-10" db="EMBL/GenBank/DDBJ databases">
        <authorList>
            <person name="de Groot N.N."/>
        </authorList>
    </citation>
    <scope>NUCLEOTIDE SEQUENCE [LARGE SCALE GENOMIC DNA]</scope>
    <source>
        <strain evidence="3 4">DSM 8423</strain>
    </source>
</reference>
<dbReference type="PANTHER" id="PTHR30298">
    <property type="entry name" value="H REPEAT-ASSOCIATED PREDICTED TRANSPOSASE"/>
    <property type="match status" value="1"/>
</dbReference>
<proteinExistence type="predicted"/>